<dbReference type="PROSITE" id="PS51186">
    <property type="entry name" value="GNAT"/>
    <property type="match status" value="1"/>
</dbReference>
<sequence>MEKTLKLVLPAPEQKEEILNYKKEFEENRESMDGTAGLAAAESFEAWYEALLDNRSEETVREGLVPATTYLGVEAQSGRIVGFIDIRHRLNEYLLQFGGHIGYSVRKSERGHGYAAQMLQLALETCRELGIKRVLITCNKGNLASEKTILKCGGVFENETVNGQEIFRRFWIDL</sequence>
<dbReference type="Proteomes" id="UP000823886">
    <property type="component" value="Unassembled WGS sequence"/>
</dbReference>
<dbReference type="Pfam" id="PF13302">
    <property type="entry name" value="Acetyltransf_3"/>
    <property type="match status" value="1"/>
</dbReference>
<dbReference type="PANTHER" id="PTHR39173">
    <property type="entry name" value="ACETYLTRANSFERASE"/>
    <property type="match status" value="1"/>
</dbReference>
<protein>
    <submittedName>
        <fullName evidence="2">GNAT family N-acetyltransferase</fullName>
    </submittedName>
</protein>
<dbReference type="AlphaFoldDB" id="A0A9D2PPU4"/>
<reference evidence="2" key="1">
    <citation type="journal article" date="2021" name="PeerJ">
        <title>Extensive microbial diversity within the chicken gut microbiome revealed by metagenomics and culture.</title>
        <authorList>
            <person name="Gilroy R."/>
            <person name="Ravi A."/>
            <person name="Getino M."/>
            <person name="Pursley I."/>
            <person name="Horton D.L."/>
            <person name="Alikhan N.F."/>
            <person name="Baker D."/>
            <person name="Gharbi K."/>
            <person name="Hall N."/>
            <person name="Watson M."/>
            <person name="Adriaenssens E.M."/>
            <person name="Foster-Nyarko E."/>
            <person name="Jarju S."/>
            <person name="Secka A."/>
            <person name="Antonio M."/>
            <person name="Oren A."/>
            <person name="Chaudhuri R.R."/>
            <person name="La Ragione R."/>
            <person name="Hildebrand F."/>
            <person name="Pallen M.J."/>
        </authorList>
    </citation>
    <scope>NUCLEOTIDE SEQUENCE</scope>
    <source>
        <strain evidence="2">ChiBcec2-3848</strain>
    </source>
</reference>
<accession>A0A9D2PPU4</accession>
<reference evidence="2" key="2">
    <citation type="submission" date="2021-04" db="EMBL/GenBank/DDBJ databases">
        <authorList>
            <person name="Gilroy R."/>
        </authorList>
    </citation>
    <scope>NUCLEOTIDE SEQUENCE</scope>
    <source>
        <strain evidence="2">ChiBcec2-3848</strain>
    </source>
</reference>
<feature type="domain" description="N-acetyltransferase" evidence="1">
    <location>
        <begin position="23"/>
        <end position="174"/>
    </location>
</feature>
<evidence type="ECO:0000313" key="2">
    <source>
        <dbReference type="EMBL" id="HJC64208.1"/>
    </source>
</evidence>
<dbReference type="PANTHER" id="PTHR39173:SF1">
    <property type="entry name" value="ACETYLTRANSFERASE"/>
    <property type="match status" value="1"/>
</dbReference>
<dbReference type="CDD" id="cd04301">
    <property type="entry name" value="NAT_SF"/>
    <property type="match status" value="1"/>
</dbReference>
<gene>
    <name evidence="2" type="ORF">H9753_11410</name>
</gene>
<organism evidence="2 3">
    <name type="scientific">Candidatus Blautia merdavium</name>
    <dbReference type="NCBI Taxonomy" id="2838494"/>
    <lineage>
        <taxon>Bacteria</taxon>
        <taxon>Bacillati</taxon>
        <taxon>Bacillota</taxon>
        <taxon>Clostridia</taxon>
        <taxon>Lachnospirales</taxon>
        <taxon>Lachnospiraceae</taxon>
        <taxon>Blautia</taxon>
    </lineage>
</organism>
<dbReference type="EMBL" id="DWVZ01000150">
    <property type="protein sequence ID" value="HJC64208.1"/>
    <property type="molecule type" value="Genomic_DNA"/>
</dbReference>
<dbReference type="SUPFAM" id="SSF55729">
    <property type="entry name" value="Acyl-CoA N-acyltransferases (Nat)"/>
    <property type="match status" value="1"/>
</dbReference>
<dbReference type="Gene3D" id="3.40.630.30">
    <property type="match status" value="1"/>
</dbReference>
<evidence type="ECO:0000313" key="3">
    <source>
        <dbReference type="Proteomes" id="UP000823886"/>
    </source>
</evidence>
<dbReference type="InterPro" id="IPR000182">
    <property type="entry name" value="GNAT_dom"/>
</dbReference>
<name>A0A9D2PPU4_9FIRM</name>
<comment type="caution">
    <text evidence="2">The sequence shown here is derived from an EMBL/GenBank/DDBJ whole genome shotgun (WGS) entry which is preliminary data.</text>
</comment>
<evidence type="ECO:0000259" key="1">
    <source>
        <dbReference type="PROSITE" id="PS51186"/>
    </source>
</evidence>
<dbReference type="GO" id="GO:0016747">
    <property type="term" value="F:acyltransferase activity, transferring groups other than amino-acyl groups"/>
    <property type="evidence" value="ECO:0007669"/>
    <property type="project" value="InterPro"/>
</dbReference>
<proteinExistence type="predicted"/>
<dbReference type="InterPro" id="IPR016181">
    <property type="entry name" value="Acyl_CoA_acyltransferase"/>
</dbReference>